<dbReference type="Gene3D" id="3.40.50.620">
    <property type="entry name" value="HUPs"/>
    <property type="match status" value="1"/>
</dbReference>
<dbReference type="PIRSF" id="PIRSF006276">
    <property type="entry name" value="UspA"/>
    <property type="match status" value="1"/>
</dbReference>
<sequence>MYKKILVAIDGSQCGDLGLAEAIGLAAASGAELDIVHIVDGGYEEPEVRAGLVRAGHRLLAEAQAKAESKQVRSQAILVDQILELGDLGKQVQQIAEERGAQIVVAGTHGRSGIGRVLMGSVAESLLRHGSLPVLLVKATGHGGAAS</sequence>
<evidence type="ECO:0000259" key="3">
    <source>
        <dbReference type="Pfam" id="PF00582"/>
    </source>
</evidence>
<name>A0ABN7Q677_9BURK</name>
<dbReference type="Proteomes" id="UP000672657">
    <property type="component" value="Unassembled WGS sequence"/>
</dbReference>
<evidence type="ECO:0000313" key="4">
    <source>
        <dbReference type="EMBL" id="CAG2151579.1"/>
    </source>
</evidence>
<dbReference type="SUPFAM" id="SSF52402">
    <property type="entry name" value="Adenine nucleotide alpha hydrolases-like"/>
    <property type="match status" value="1"/>
</dbReference>
<evidence type="ECO:0000256" key="2">
    <source>
        <dbReference type="PIRNR" id="PIRNR006276"/>
    </source>
</evidence>
<dbReference type="PRINTS" id="PR01438">
    <property type="entry name" value="UNVRSLSTRESS"/>
</dbReference>
<dbReference type="InterPro" id="IPR014729">
    <property type="entry name" value="Rossmann-like_a/b/a_fold"/>
</dbReference>
<comment type="similarity">
    <text evidence="1 2">Belongs to the universal stress protein A family.</text>
</comment>
<comment type="subcellular location">
    <subcellularLocation>
        <location evidence="2">Cytoplasm</location>
    </subcellularLocation>
</comment>
<dbReference type="PANTHER" id="PTHR46268">
    <property type="entry name" value="STRESS RESPONSE PROTEIN NHAX"/>
    <property type="match status" value="1"/>
</dbReference>
<evidence type="ECO:0000256" key="1">
    <source>
        <dbReference type="ARBA" id="ARBA00008791"/>
    </source>
</evidence>
<feature type="domain" description="UspA" evidence="3">
    <location>
        <begin position="1"/>
        <end position="138"/>
    </location>
</feature>
<dbReference type="InterPro" id="IPR006016">
    <property type="entry name" value="UspA"/>
</dbReference>
<gene>
    <name evidence="4" type="ORF">LMG26411_03989</name>
</gene>
<dbReference type="EMBL" id="CAJPVI010000024">
    <property type="protein sequence ID" value="CAG2151579.1"/>
    <property type="molecule type" value="Genomic_DNA"/>
</dbReference>
<evidence type="ECO:0000313" key="5">
    <source>
        <dbReference type="Proteomes" id="UP000672657"/>
    </source>
</evidence>
<proteinExistence type="inferred from homology"/>
<dbReference type="InterPro" id="IPR006015">
    <property type="entry name" value="Universal_stress_UspA"/>
</dbReference>
<dbReference type="Pfam" id="PF00582">
    <property type="entry name" value="Usp"/>
    <property type="match status" value="1"/>
</dbReference>
<reference evidence="4 5" key="1">
    <citation type="submission" date="2021-03" db="EMBL/GenBank/DDBJ databases">
        <authorList>
            <person name="Peeters C."/>
        </authorList>
    </citation>
    <scope>NUCLEOTIDE SEQUENCE [LARGE SCALE GENOMIC DNA]</scope>
    <source>
        <strain evidence="4 5">LMG 26411</strain>
    </source>
</reference>
<accession>A0ABN7Q677</accession>
<dbReference type="PANTHER" id="PTHR46268:SF15">
    <property type="entry name" value="UNIVERSAL STRESS PROTEIN HP_0031"/>
    <property type="match status" value="1"/>
</dbReference>
<dbReference type="CDD" id="cd00293">
    <property type="entry name" value="USP-like"/>
    <property type="match status" value="1"/>
</dbReference>
<organism evidence="4 5">
    <name type="scientific">Cupriavidus numazuensis</name>
    <dbReference type="NCBI Taxonomy" id="221992"/>
    <lineage>
        <taxon>Bacteria</taxon>
        <taxon>Pseudomonadati</taxon>
        <taxon>Pseudomonadota</taxon>
        <taxon>Betaproteobacteria</taxon>
        <taxon>Burkholderiales</taxon>
        <taxon>Burkholderiaceae</taxon>
        <taxon>Cupriavidus</taxon>
    </lineage>
</organism>
<comment type="caution">
    <text evidence="4">The sequence shown here is derived from an EMBL/GenBank/DDBJ whole genome shotgun (WGS) entry which is preliminary data.</text>
</comment>
<protein>
    <recommendedName>
        <fullName evidence="2">Universal stress protein</fullName>
    </recommendedName>
</protein>
<keyword evidence="2" id="KW-0963">Cytoplasm</keyword>
<keyword evidence="5" id="KW-1185">Reference proteome</keyword>